<dbReference type="GO" id="GO:0005929">
    <property type="term" value="C:cilium"/>
    <property type="evidence" value="ECO:0007669"/>
    <property type="project" value="TreeGrafter"/>
</dbReference>
<reference evidence="2 3" key="1">
    <citation type="submission" date="2019-01" db="EMBL/GenBank/DDBJ databases">
        <title>Draft Genome and Complete Hox-Cluster Characterization of the Sterlet Sturgeon (Acipenser ruthenus).</title>
        <authorList>
            <person name="Wei Q."/>
        </authorList>
    </citation>
    <scope>NUCLEOTIDE SEQUENCE [LARGE SCALE GENOMIC DNA]</scope>
    <source>
        <strain evidence="2">WHYD16114868_AA</strain>
        <tissue evidence="2">Blood</tissue>
    </source>
</reference>
<feature type="compositionally biased region" description="Basic and acidic residues" evidence="1">
    <location>
        <begin position="14"/>
        <end position="23"/>
    </location>
</feature>
<evidence type="ECO:0000313" key="2">
    <source>
        <dbReference type="EMBL" id="RXM36274.1"/>
    </source>
</evidence>
<evidence type="ECO:0000256" key="1">
    <source>
        <dbReference type="SAM" id="MobiDB-lite"/>
    </source>
</evidence>
<evidence type="ECO:0000313" key="3">
    <source>
        <dbReference type="Proteomes" id="UP000289886"/>
    </source>
</evidence>
<dbReference type="GO" id="GO:0005737">
    <property type="term" value="C:cytoplasm"/>
    <property type="evidence" value="ECO:0007669"/>
    <property type="project" value="TreeGrafter"/>
</dbReference>
<sequence>MWLSKKQSVAKKPAWKDEMSESDRVQERADLANLDKHHNFIKNPRFLPPHIQRSGKSLIVPPRKLERMVAGRRVVVEERHFAKTTRIPESKCCDLELALTGGKPGSSTFSLQCHIEHHPEPVTLRVDAAFKADIQKPRVCLQTCELVFKEMYMGVPVWGTVNLLNQTMLPAKYSWGELIGKRASQCSATIFPSSGIVGPKETEQMSVEFTAHTENELTDTALFCSVTSMEIFAKASGLHVTFSVPCDSPEQEWQDPSKLLLDFGAQLLTSKVKRQLIITNHTAIPAPFSVEAEYF</sequence>
<dbReference type="EMBL" id="SCEB01214273">
    <property type="protein sequence ID" value="RXM36274.1"/>
    <property type="molecule type" value="Genomic_DNA"/>
</dbReference>
<dbReference type="InterPro" id="IPR033304">
    <property type="entry name" value="DLEC1"/>
</dbReference>
<dbReference type="Pfam" id="PF23316">
    <property type="entry name" value="Ig_DLEC1_6th"/>
    <property type="match status" value="1"/>
</dbReference>
<dbReference type="PANTHER" id="PTHR46348:SF1">
    <property type="entry name" value="DELETED IN LUNG AND ESOPHAGEAL CANCER PROTEIN 1"/>
    <property type="match status" value="1"/>
</dbReference>
<keyword evidence="3" id="KW-1185">Reference proteome</keyword>
<dbReference type="AlphaFoldDB" id="A0A444UMC4"/>
<gene>
    <name evidence="2" type="ORF">EOD39_12031</name>
</gene>
<proteinExistence type="predicted"/>
<dbReference type="GO" id="GO:0015631">
    <property type="term" value="F:tubulin binding"/>
    <property type="evidence" value="ECO:0007669"/>
    <property type="project" value="TreeGrafter"/>
</dbReference>
<dbReference type="InterPro" id="IPR013783">
    <property type="entry name" value="Ig-like_fold"/>
</dbReference>
<organism evidence="2 3">
    <name type="scientific">Acipenser ruthenus</name>
    <name type="common">Sterlet sturgeon</name>
    <dbReference type="NCBI Taxonomy" id="7906"/>
    <lineage>
        <taxon>Eukaryota</taxon>
        <taxon>Metazoa</taxon>
        <taxon>Chordata</taxon>
        <taxon>Craniata</taxon>
        <taxon>Vertebrata</taxon>
        <taxon>Euteleostomi</taxon>
        <taxon>Actinopterygii</taxon>
        <taxon>Chondrostei</taxon>
        <taxon>Acipenseriformes</taxon>
        <taxon>Acipenseridae</taxon>
        <taxon>Acipenser</taxon>
    </lineage>
</organism>
<dbReference type="GO" id="GO:0008285">
    <property type="term" value="P:negative regulation of cell population proliferation"/>
    <property type="evidence" value="ECO:0007669"/>
    <property type="project" value="InterPro"/>
</dbReference>
<protein>
    <submittedName>
        <fullName evidence="2">Deleted in lung and esophageal cancer protein 1</fullName>
    </submittedName>
</protein>
<accession>A0A444UMC4</accession>
<dbReference type="Proteomes" id="UP000289886">
    <property type="component" value="Unassembled WGS sequence"/>
</dbReference>
<dbReference type="Gene3D" id="2.60.40.10">
    <property type="entry name" value="Immunoglobulins"/>
    <property type="match status" value="1"/>
</dbReference>
<feature type="region of interest" description="Disordered" evidence="1">
    <location>
        <begin position="1"/>
        <end position="23"/>
    </location>
</feature>
<comment type="caution">
    <text evidence="2">The sequence shown here is derived from an EMBL/GenBank/DDBJ whole genome shotgun (WGS) entry which is preliminary data.</text>
</comment>
<dbReference type="PANTHER" id="PTHR46348">
    <property type="entry name" value="DELETED IN LUNG AND ESOPHAGEAL CANCER PROTEIN 1"/>
    <property type="match status" value="1"/>
</dbReference>
<name>A0A444UMC4_ACIRT</name>